<dbReference type="PANTHER" id="PTHR43265:SF1">
    <property type="entry name" value="ESTERASE ESTD"/>
    <property type="match status" value="1"/>
</dbReference>
<comment type="caution">
    <text evidence="4">The sequence shown here is derived from an EMBL/GenBank/DDBJ whole genome shotgun (WGS) entry which is preliminary data.</text>
</comment>
<dbReference type="GO" id="GO:0006508">
    <property type="term" value="P:proteolysis"/>
    <property type="evidence" value="ECO:0007669"/>
    <property type="project" value="InterPro"/>
</dbReference>
<keyword evidence="2" id="KW-0732">Signal</keyword>
<dbReference type="EMBL" id="QAOQ01000001">
    <property type="protein sequence ID" value="PTR01419.1"/>
    <property type="molecule type" value="Genomic_DNA"/>
</dbReference>
<dbReference type="SUPFAM" id="SSF53474">
    <property type="entry name" value="alpha/beta-Hydrolases"/>
    <property type="match status" value="1"/>
</dbReference>
<dbReference type="InterPro" id="IPR053145">
    <property type="entry name" value="AB_hydrolase_Est10"/>
</dbReference>
<accession>A0A2T5JG73</accession>
<feature type="signal peptide" evidence="2">
    <location>
        <begin position="1"/>
        <end position="20"/>
    </location>
</feature>
<evidence type="ECO:0000259" key="3">
    <source>
        <dbReference type="Pfam" id="PF12146"/>
    </source>
</evidence>
<feature type="domain" description="Serine aminopeptidase S33" evidence="3">
    <location>
        <begin position="197"/>
        <end position="282"/>
    </location>
</feature>
<dbReference type="AlphaFoldDB" id="A0A2T5JG73"/>
<evidence type="ECO:0000256" key="2">
    <source>
        <dbReference type="SAM" id="SignalP"/>
    </source>
</evidence>
<dbReference type="InterPro" id="IPR002471">
    <property type="entry name" value="Pept_S9_AS"/>
</dbReference>
<dbReference type="PROSITE" id="PS00708">
    <property type="entry name" value="PRO_ENDOPEP_SER"/>
    <property type="match status" value="1"/>
</dbReference>
<dbReference type="PANTHER" id="PTHR43265">
    <property type="entry name" value="ESTERASE ESTD"/>
    <property type="match status" value="1"/>
</dbReference>
<dbReference type="Gene3D" id="3.40.50.1820">
    <property type="entry name" value="alpha/beta hydrolase"/>
    <property type="match status" value="1"/>
</dbReference>
<keyword evidence="1" id="KW-0378">Hydrolase</keyword>
<reference evidence="4 5" key="1">
    <citation type="submission" date="2018-04" db="EMBL/GenBank/DDBJ databases">
        <title>Genomic Encyclopedia of Archaeal and Bacterial Type Strains, Phase II (KMG-II): from individual species to whole genera.</title>
        <authorList>
            <person name="Goeker M."/>
        </authorList>
    </citation>
    <scope>NUCLEOTIDE SEQUENCE [LARGE SCALE GENOMIC DNA]</scope>
    <source>
        <strain evidence="4 5">DSM 26809</strain>
    </source>
</reference>
<sequence length="470" mass="50644">MNKKALLVMLVMLLAGQLYAQDIAGAWYGVLAAPGRNLHVVFHIARSGDGYTSTLDSPDQGANGLATDATTLQKNQLTIVAPRFGIKYTGTFVPDSGLIKGVLIQGGEIPLNLSRNRASAQPVSMLPRPQDPKDFPYKREEIVFTNLKGGNQLAGTLTLPADGKCTKIVILITGSGPQNRDEEVTAFNHRPFLVWSDQLTRQGIAVLRYDDRGVGKSTGNFATATSADFADDAEAAVNYILSRPDLSKLRIGLMGHSEGGLIAPMVAARNKAVKFVCLLAGPGQPMTELLLQQERDQLRLAGASQQAIELSMRTNRKVMDLVTGNSTLSTAQLKEKIDTLLYRELRAYPAGALQGESIDAAVKRGDSQVTTPWFRYMLGIHPDVYLSKVTCPVLALNGTLDMQVQCSANLAGIKAALQKGGNKNHQEVALPGLNHLFQKAQTGALGEYAQISETVNPVALQKVSAWINEL</sequence>
<dbReference type="InterPro" id="IPR022742">
    <property type="entry name" value="Hydrolase_4"/>
</dbReference>
<dbReference type="Proteomes" id="UP000244168">
    <property type="component" value="Unassembled WGS sequence"/>
</dbReference>
<gene>
    <name evidence="4" type="ORF">C8P68_101653</name>
</gene>
<protein>
    <recommendedName>
        <fullName evidence="3">Serine aminopeptidase S33 domain-containing protein</fullName>
    </recommendedName>
</protein>
<evidence type="ECO:0000313" key="4">
    <source>
        <dbReference type="EMBL" id="PTR01419.1"/>
    </source>
</evidence>
<dbReference type="OrthoDB" id="9809549at2"/>
<evidence type="ECO:0000256" key="1">
    <source>
        <dbReference type="ARBA" id="ARBA00022801"/>
    </source>
</evidence>
<feature type="chain" id="PRO_5015394798" description="Serine aminopeptidase S33 domain-containing protein" evidence="2">
    <location>
        <begin position="21"/>
        <end position="470"/>
    </location>
</feature>
<dbReference type="GO" id="GO:0052689">
    <property type="term" value="F:carboxylic ester hydrolase activity"/>
    <property type="evidence" value="ECO:0007669"/>
    <property type="project" value="TreeGrafter"/>
</dbReference>
<organism evidence="4 5">
    <name type="scientific">Mucilaginibacter yixingensis</name>
    <dbReference type="NCBI Taxonomy" id="1295612"/>
    <lineage>
        <taxon>Bacteria</taxon>
        <taxon>Pseudomonadati</taxon>
        <taxon>Bacteroidota</taxon>
        <taxon>Sphingobacteriia</taxon>
        <taxon>Sphingobacteriales</taxon>
        <taxon>Sphingobacteriaceae</taxon>
        <taxon>Mucilaginibacter</taxon>
    </lineage>
</organism>
<name>A0A2T5JG73_9SPHI</name>
<keyword evidence="5" id="KW-1185">Reference proteome</keyword>
<dbReference type="InterPro" id="IPR029058">
    <property type="entry name" value="AB_hydrolase_fold"/>
</dbReference>
<dbReference type="RefSeq" id="WP_107826807.1">
    <property type="nucleotide sequence ID" value="NZ_CP160205.1"/>
</dbReference>
<dbReference type="GO" id="GO:0004252">
    <property type="term" value="F:serine-type endopeptidase activity"/>
    <property type="evidence" value="ECO:0007669"/>
    <property type="project" value="InterPro"/>
</dbReference>
<dbReference type="Pfam" id="PF12146">
    <property type="entry name" value="Hydrolase_4"/>
    <property type="match status" value="1"/>
</dbReference>
<proteinExistence type="predicted"/>
<evidence type="ECO:0000313" key="5">
    <source>
        <dbReference type="Proteomes" id="UP000244168"/>
    </source>
</evidence>